<name>A0A7C9TMT5_9MICO</name>
<organism evidence="2 3">
    <name type="scientific">Galbitalea soli</name>
    <dbReference type="NCBI Taxonomy" id="1268042"/>
    <lineage>
        <taxon>Bacteria</taxon>
        <taxon>Bacillati</taxon>
        <taxon>Actinomycetota</taxon>
        <taxon>Actinomycetes</taxon>
        <taxon>Micrococcales</taxon>
        <taxon>Microbacteriaceae</taxon>
        <taxon>Galbitalea</taxon>
    </lineage>
</organism>
<feature type="compositionally biased region" description="Pro residues" evidence="1">
    <location>
        <begin position="249"/>
        <end position="265"/>
    </location>
</feature>
<evidence type="ECO:0000313" key="3">
    <source>
        <dbReference type="Proteomes" id="UP000479756"/>
    </source>
</evidence>
<dbReference type="EMBL" id="JAAGWZ010000001">
    <property type="protein sequence ID" value="NEM89976.1"/>
    <property type="molecule type" value="Genomic_DNA"/>
</dbReference>
<accession>A0A7C9TMT5</accession>
<comment type="caution">
    <text evidence="2">The sequence shown here is derived from an EMBL/GenBank/DDBJ whole genome shotgun (WGS) entry which is preliminary data.</text>
</comment>
<feature type="compositionally biased region" description="Low complexity" evidence="1">
    <location>
        <begin position="266"/>
        <end position="304"/>
    </location>
</feature>
<keyword evidence="3" id="KW-1185">Reference proteome</keyword>
<dbReference type="AlphaFoldDB" id="A0A7C9TMT5"/>
<protein>
    <recommendedName>
        <fullName evidence="4">Right handed beta helix domain-containing protein</fullName>
    </recommendedName>
</protein>
<dbReference type="Proteomes" id="UP000479756">
    <property type="component" value="Unassembled WGS sequence"/>
</dbReference>
<evidence type="ECO:0008006" key="4">
    <source>
        <dbReference type="Google" id="ProtNLM"/>
    </source>
</evidence>
<feature type="compositionally biased region" description="Low complexity" evidence="1">
    <location>
        <begin position="226"/>
        <end position="248"/>
    </location>
</feature>
<sequence>MKHRAVRSTLRPRSLRRRVTKKTRFIVVALATAIGLAVTSAPIEALAQSAAASNATSPTIVICPASAAHPRCSGSSSRITLHGTESRRAVLVWTGKKSSKVLAFNRGSTGSVSVTVVGYFTGSRSRPVFHYLTKNNRHASSTVVSGHGRKIRLSGVPAGHRVLIEATSALARPSSRRVNVTASVSSRVASVRLAASKRAVATLGNRVDARAVAAAIATVTHTPYPAAPVTTIAPAPGPTAEPTAAVAPTPAPTAEPSAEPSPPATAEPVVTPTATPTSTSTAVASDTTTTPGPTTTGVPAGTPLTIVTGNIKVTTPGQIIDGLDVRGRIIIAAPNVTIRNTIVRGAPTTEMSGGLISNLSGYYGLKIIDTELAAQAYPTYTNGIMGYNFSAERVNIHSVVDAVDITGDNVAITHSWMHGNLHYAQDPTRNYTPTHDDTVQIQRGTNLWLVGNVMQDAYNAALMVTQDTGPVSNLTLVGNSIDNGTCSVNIAEKSYGPLSGVSLRDNQFGSHQAKASCAVIVPNTTILTLSNNTWSDTGYAIKTTRG</sequence>
<gene>
    <name evidence="2" type="ORF">G3T37_01240</name>
</gene>
<dbReference type="RefSeq" id="WP_163471663.1">
    <property type="nucleotide sequence ID" value="NZ_JAAGWZ010000001.1"/>
</dbReference>
<proteinExistence type="predicted"/>
<dbReference type="SUPFAM" id="SSF51126">
    <property type="entry name" value="Pectin lyase-like"/>
    <property type="match status" value="1"/>
</dbReference>
<reference evidence="2 3" key="1">
    <citation type="journal article" date="2014" name="Int. J. Syst. Evol. Microbiol.">
        <title>Description of Galbitalea soli gen. nov., sp. nov., and Frondihabitans sucicola sp. nov.</title>
        <authorList>
            <person name="Kim S.J."/>
            <person name="Lim J.M."/>
            <person name="Ahn J.H."/>
            <person name="Weon H.Y."/>
            <person name="Hamada M."/>
            <person name="Suzuki K."/>
            <person name="Ahn T.Y."/>
            <person name="Kwon S.W."/>
        </authorList>
    </citation>
    <scope>NUCLEOTIDE SEQUENCE [LARGE SCALE GENOMIC DNA]</scope>
    <source>
        <strain evidence="2 3">NBRC 108727</strain>
    </source>
</reference>
<dbReference type="InterPro" id="IPR011050">
    <property type="entry name" value="Pectin_lyase_fold/virulence"/>
</dbReference>
<evidence type="ECO:0000256" key="1">
    <source>
        <dbReference type="SAM" id="MobiDB-lite"/>
    </source>
</evidence>
<feature type="region of interest" description="Disordered" evidence="1">
    <location>
        <begin position="226"/>
        <end position="304"/>
    </location>
</feature>
<evidence type="ECO:0000313" key="2">
    <source>
        <dbReference type="EMBL" id="NEM89976.1"/>
    </source>
</evidence>